<organism evidence="6 7">
    <name type="scientific">Thalassospira mesophila</name>
    <dbReference type="NCBI Taxonomy" id="1293891"/>
    <lineage>
        <taxon>Bacteria</taxon>
        <taxon>Pseudomonadati</taxon>
        <taxon>Pseudomonadota</taxon>
        <taxon>Alphaproteobacteria</taxon>
        <taxon>Rhodospirillales</taxon>
        <taxon>Thalassospiraceae</taxon>
        <taxon>Thalassospira</taxon>
    </lineage>
</organism>
<evidence type="ECO:0000256" key="1">
    <source>
        <dbReference type="ARBA" id="ARBA00023015"/>
    </source>
</evidence>
<dbReference type="Gene3D" id="1.10.357.10">
    <property type="entry name" value="Tetracycline Repressor, domain 2"/>
    <property type="match status" value="1"/>
</dbReference>
<dbReference type="OrthoDB" id="9798857at2"/>
<evidence type="ECO:0000313" key="7">
    <source>
        <dbReference type="Proteomes" id="UP000193391"/>
    </source>
</evidence>
<accession>A0A1Y2KVD7</accession>
<dbReference type="Pfam" id="PF00440">
    <property type="entry name" value="TetR_N"/>
    <property type="match status" value="1"/>
</dbReference>
<sequence>MRVSREQAAENRVRILEVASRLFREKGFDGIGLADIMKAAGLTHGGFYGHFKSKLDLEAEASRATLDKTRLHWQRRLESNPDNPLGALIDGYLSEAQRDDPGTGCAFAALAPDATRHGEVVKAAFSDGLEPLIDMVAQAVPDMPGDDGDARRAEALSVISEMVGALVLARMVSSGDLSDEILDASKAHLKQRGSL</sequence>
<dbReference type="AlphaFoldDB" id="A0A1Y2KVD7"/>
<evidence type="ECO:0000259" key="5">
    <source>
        <dbReference type="PROSITE" id="PS50977"/>
    </source>
</evidence>
<dbReference type="GO" id="GO:0003677">
    <property type="term" value="F:DNA binding"/>
    <property type="evidence" value="ECO:0007669"/>
    <property type="project" value="UniProtKB-UniRule"/>
</dbReference>
<dbReference type="EMBL" id="JFKA01000015">
    <property type="protein sequence ID" value="OSQ35763.1"/>
    <property type="molecule type" value="Genomic_DNA"/>
</dbReference>
<gene>
    <name evidence="6" type="ORF">TMES_20325</name>
</gene>
<dbReference type="Proteomes" id="UP000193391">
    <property type="component" value="Unassembled WGS sequence"/>
</dbReference>
<keyword evidence="3" id="KW-0804">Transcription</keyword>
<dbReference type="PRINTS" id="PR00455">
    <property type="entry name" value="HTHTETR"/>
</dbReference>
<dbReference type="SUPFAM" id="SSF48498">
    <property type="entry name" value="Tetracyclin repressor-like, C-terminal domain"/>
    <property type="match status" value="1"/>
</dbReference>
<reference evidence="6 7" key="1">
    <citation type="submission" date="2014-03" db="EMBL/GenBank/DDBJ databases">
        <title>The draft genome sequence of Thalassospira mesophila JCM 18969.</title>
        <authorList>
            <person name="Lai Q."/>
            <person name="Shao Z."/>
        </authorList>
    </citation>
    <scope>NUCLEOTIDE SEQUENCE [LARGE SCALE GENOMIC DNA]</scope>
    <source>
        <strain evidence="6 7">JCM 18969</strain>
    </source>
</reference>
<dbReference type="RefSeq" id="WP_085586020.1">
    <property type="nucleotide sequence ID" value="NZ_JFKA01000015.1"/>
</dbReference>
<name>A0A1Y2KVD7_9PROT</name>
<dbReference type="PANTHER" id="PTHR47506:SF7">
    <property type="entry name" value="TRANSCRIPTIONAL REGULATORY PROTEIN"/>
    <property type="match status" value="1"/>
</dbReference>
<dbReference type="InterPro" id="IPR001647">
    <property type="entry name" value="HTH_TetR"/>
</dbReference>
<protein>
    <recommendedName>
        <fullName evidence="5">HTH tetR-type domain-containing protein</fullName>
    </recommendedName>
</protein>
<evidence type="ECO:0000313" key="6">
    <source>
        <dbReference type="EMBL" id="OSQ35763.1"/>
    </source>
</evidence>
<dbReference type="PANTHER" id="PTHR47506">
    <property type="entry name" value="TRANSCRIPTIONAL REGULATORY PROTEIN"/>
    <property type="match status" value="1"/>
</dbReference>
<dbReference type="InterPro" id="IPR036271">
    <property type="entry name" value="Tet_transcr_reg_TetR-rel_C_sf"/>
</dbReference>
<evidence type="ECO:0000256" key="2">
    <source>
        <dbReference type="ARBA" id="ARBA00023125"/>
    </source>
</evidence>
<feature type="DNA-binding region" description="H-T-H motif" evidence="4">
    <location>
        <begin position="32"/>
        <end position="51"/>
    </location>
</feature>
<feature type="domain" description="HTH tetR-type" evidence="5">
    <location>
        <begin position="9"/>
        <end position="69"/>
    </location>
</feature>
<dbReference type="InterPro" id="IPR009057">
    <property type="entry name" value="Homeodomain-like_sf"/>
</dbReference>
<evidence type="ECO:0000256" key="4">
    <source>
        <dbReference type="PROSITE-ProRule" id="PRU00335"/>
    </source>
</evidence>
<dbReference type="Gene3D" id="1.10.10.60">
    <property type="entry name" value="Homeodomain-like"/>
    <property type="match status" value="1"/>
</dbReference>
<keyword evidence="2 4" id="KW-0238">DNA-binding</keyword>
<dbReference type="STRING" id="1293891.TMES_20325"/>
<proteinExistence type="predicted"/>
<keyword evidence="1" id="KW-0805">Transcription regulation</keyword>
<comment type="caution">
    <text evidence="6">The sequence shown here is derived from an EMBL/GenBank/DDBJ whole genome shotgun (WGS) entry which is preliminary data.</text>
</comment>
<keyword evidence="7" id="KW-1185">Reference proteome</keyword>
<dbReference type="SUPFAM" id="SSF46689">
    <property type="entry name" value="Homeodomain-like"/>
    <property type="match status" value="1"/>
</dbReference>
<dbReference type="PROSITE" id="PS50977">
    <property type="entry name" value="HTH_TETR_2"/>
    <property type="match status" value="1"/>
</dbReference>
<evidence type="ECO:0000256" key="3">
    <source>
        <dbReference type="ARBA" id="ARBA00023163"/>
    </source>
</evidence>